<evidence type="ECO:0000259" key="5">
    <source>
        <dbReference type="PROSITE" id="PS50931"/>
    </source>
</evidence>
<dbReference type="Pfam" id="PF00126">
    <property type="entry name" value="HTH_1"/>
    <property type="match status" value="1"/>
</dbReference>
<dbReference type="SUPFAM" id="SSF53850">
    <property type="entry name" value="Periplasmic binding protein-like II"/>
    <property type="match status" value="1"/>
</dbReference>
<dbReference type="GO" id="GO:0003677">
    <property type="term" value="F:DNA binding"/>
    <property type="evidence" value="ECO:0007669"/>
    <property type="project" value="UniProtKB-KW"/>
</dbReference>
<organism evidence="6 7">
    <name type="scientific">Azospirillum humicireducens</name>
    <dbReference type="NCBI Taxonomy" id="1226968"/>
    <lineage>
        <taxon>Bacteria</taxon>
        <taxon>Pseudomonadati</taxon>
        <taxon>Pseudomonadota</taxon>
        <taxon>Alphaproteobacteria</taxon>
        <taxon>Rhodospirillales</taxon>
        <taxon>Azospirillaceae</taxon>
        <taxon>Azospirillum</taxon>
    </lineage>
</organism>
<evidence type="ECO:0000256" key="3">
    <source>
        <dbReference type="ARBA" id="ARBA00023125"/>
    </source>
</evidence>
<sequence>MELRHLRYFQMVAAERSFTRAAERLHIAQPPLSRQIRQLEEELGTELLVRGSRPLELTEAGRLLYEHAIQVLDRVDDIHWSLRALGGSRRTVYPVGLVGSILYGSLPRVLRRFRASRPDLDVRLIEMTTLEQLPALRDHRIAIGFGRLPFQEPGIVQQVLHDERLVVAVSCECPLAAGTGPVPLAALVRETLLVYPRKPRPSYADQVLALFRDRGLLPNAVVEAGELQTALGLVACGVGVCLVPESASGSRGDLIYRPVADKGITSPMIVSTRAGDENEATAALLAMVTE</sequence>
<evidence type="ECO:0000313" key="6">
    <source>
        <dbReference type="EMBL" id="AWB09184.1"/>
    </source>
</evidence>
<keyword evidence="4" id="KW-0804">Transcription</keyword>
<evidence type="ECO:0000313" key="7">
    <source>
        <dbReference type="Proteomes" id="UP000077405"/>
    </source>
</evidence>
<dbReference type="PANTHER" id="PTHR30346:SF17">
    <property type="entry name" value="LYSR FAMILY TRANSCRIPTIONAL REGULATOR"/>
    <property type="match status" value="1"/>
</dbReference>
<dbReference type="AlphaFoldDB" id="A0A2R4VXK6"/>
<dbReference type="Pfam" id="PF03466">
    <property type="entry name" value="LysR_substrate"/>
    <property type="match status" value="1"/>
</dbReference>
<dbReference type="PRINTS" id="PR00039">
    <property type="entry name" value="HTHLYSR"/>
</dbReference>
<dbReference type="EMBL" id="CP028907">
    <property type="protein sequence ID" value="AWB09184.1"/>
    <property type="molecule type" value="Genomic_DNA"/>
</dbReference>
<dbReference type="SUPFAM" id="SSF46785">
    <property type="entry name" value="Winged helix' DNA-binding domain"/>
    <property type="match status" value="1"/>
</dbReference>
<keyword evidence="6" id="KW-0614">Plasmid</keyword>
<dbReference type="InterPro" id="IPR005119">
    <property type="entry name" value="LysR_subst-bd"/>
</dbReference>
<dbReference type="Proteomes" id="UP000077405">
    <property type="component" value="Plasmid pYZ6"/>
</dbReference>
<dbReference type="InterPro" id="IPR000847">
    <property type="entry name" value="LysR_HTH_N"/>
</dbReference>
<dbReference type="InterPro" id="IPR036390">
    <property type="entry name" value="WH_DNA-bd_sf"/>
</dbReference>
<dbReference type="PANTHER" id="PTHR30346">
    <property type="entry name" value="TRANSCRIPTIONAL DUAL REGULATOR HCAR-RELATED"/>
    <property type="match status" value="1"/>
</dbReference>
<dbReference type="KEGG" id="ahu:A6A40_29955"/>
<reference evidence="6 7" key="1">
    <citation type="submission" date="2018-04" db="EMBL/GenBank/DDBJ databases">
        <title>Complete genome sequence of the nitrogen-fixing bacterium Azospirillum humicireducens type strain SgZ-5.</title>
        <authorList>
            <person name="Yu Z."/>
        </authorList>
    </citation>
    <scope>NUCLEOTIDE SEQUENCE [LARGE SCALE GENOMIC DNA]</scope>
    <source>
        <strain evidence="6 7">SgZ-5</strain>
        <plasmid evidence="6 7">pYZ6</plasmid>
    </source>
</reference>
<dbReference type="Gene3D" id="3.40.190.10">
    <property type="entry name" value="Periplasmic binding protein-like II"/>
    <property type="match status" value="2"/>
</dbReference>
<keyword evidence="3" id="KW-0238">DNA-binding</keyword>
<evidence type="ECO:0000256" key="2">
    <source>
        <dbReference type="ARBA" id="ARBA00023015"/>
    </source>
</evidence>
<gene>
    <name evidence="6" type="ORF">A6A40_29955</name>
</gene>
<dbReference type="FunFam" id="1.10.10.10:FF:000001">
    <property type="entry name" value="LysR family transcriptional regulator"/>
    <property type="match status" value="1"/>
</dbReference>
<keyword evidence="2" id="KW-0805">Transcription regulation</keyword>
<evidence type="ECO:0000256" key="1">
    <source>
        <dbReference type="ARBA" id="ARBA00009437"/>
    </source>
</evidence>
<proteinExistence type="inferred from homology"/>
<accession>A0A2R4VXK6</accession>
<dbReference type="OrthoDB" id="9811588at2"/>
<dbReference type="Gene3D" id="1.10.10.10">
    <property type="entry name" value="Winged helix-like DNA-binding domain superfamily/Winged helix DNA-binding domain"/>
    <property type="match status" value="1"/>
</dbReference>
<feature type="domain" description="HTH lysR-type" evidence="5">
    <location>
        <begin position="1"/>
        <end position="58"/>
    </location>
</feature>
<dbReference type="InterPro" id="IPR036388">
    <property type="entry name" value="WH-like_DNA-bd_sf"/>
</dbReference>
<dbReference type="RefSeq" id="WP_108549425.1">
    <property type="nucleotide sequence ID" value="NZ_CP028907.1"/>
</dbReference>
<evidence type="ECO:0000256" key="4">
    <source>
        <dbReference type="ARBA" id="ARBA00023163"/>
    </source>
</evidence>
<dbReference type="GO" id="GO:0003700">
    <property type="term" value="F:DNA-binding transcription factor activity"/>
    <property type="evidence" value="ECO:0007669"/>
    <property type="project" value="InterPro"/>
</dbReference>
<geneLocation type="plasmid" evidence="6 7">
    <name>pYZ6</name>
</geneLocation>
<dbReference type="GO" id="GO:0032993">
    <property type="term" value="C:protein-DNA complex"/>
    <property type="evidence" value="ECO:0007669"/>
    <property type="project" value="TreeGrafter"/>
</dbReference>
<dbReference type="PROSITE" id="PS50931">
    <property type="entry name" value="HTH_LYSR"/>
    <property type="match status" value="1"/>
</dbReference>
<comment type="similarity">
    <text evidence="1">Belongs to the LysR transcriptional regulatory family.</text>
</comment>
<name>A0A2R4VXK6_9PROT</name>
<keyword evidence="7" id="KW-1185">Reference proteome</keyword>
<protein>
    <submittedName>
        <fullName evidence="6">LysR family transcriptional regulator</fullName>
    </submittedName>
</protein>